<reference evidence="4 5" key="1">
    <citation type="submission" date="2023-02" db="EMBL/GenBank/DDBJ databases">
        <authorList>
            <person name="Maleckis M."/>
        </authorList>
    </citation>
    <scope>NUCLEOTIDE SEQUENCE [LARGE SCALE GENOMIC DNA]</scope>
    <source>
        <strain evidence="4 5">P8-A2</strain>
    </source>
</reference>
<feature type="transmembrane region" description="Helical" evidence="2">
    <location>
        <begin position="44"/>
        <end position="62"/>
    </location>
</feature>
<comment type="caution">
    <text evidence="4">The sequence shown here is derived from an EMBL/GenBank/DDBJ whole genome shotgun (WGS) entry which is preliminary data.</text>
</comment>
<evidence type="ECO:0000256" key="1">
    <source>
        <dbReference type="ARBA" id="ARBA00022801"/>
    </source>
</evidence>
<accession>A0ABU3V1U8</accession>
<organism evidence="4 5">
    <name type="scientific">Streptomyces mirabilis</name>
    <dbReference type="NCBI Taxonomy" id="68239"/>
    <lineage>
        <taxon>Bacteria</taxon>
        <taxon>Bacillati</taxon>
        <taxon>Actinomycetota</taxon>
        <taxon>Actinomycetes</taxon>
        <taxon>Kitasatosporales</taxon>
        <taxon>Streptomycetaceae</taxon>
        <taxon>Streptomyces</taxon>
    </lineage>
</organism>
<keyword evidence="5" id="KW-1185">Reference proteome</keyword>
<keyword evidence="2" id="KW-1133">Transmembrane helix</keyword>
<sequence>MLTVALLFILAITLIDLQAPGSVHLGDLLIMAPVLTSWYASSRVTSLVAIMAVSALMAIFLVRQSVNPPQAAALTATSVAAMIARYLTEHGQRKLVQLRAVAEAAQRAILPPLPHRLGPLRLASTYLAAEDEARIGGDLYAAVRTPTGTRLIIGDVRGKGLAAVGNAAHTISTFRDAARRLTTLPELAAYLDSSVRSDASEAVSPEQTEEAFVTATLLEIPDAEPLVRSVTCGHPPPLLLRANDVVPLEAGQPAPPLGLGALTQTTYHLDTFALRAEDTLLLYTDGAIEARNTDGEFYPLAKRLTHQNHRHPAALLNHLRGDLLNHVGGRLDDDAALIAIKRQPADGIAPSVDQLTCDECGVSMSFDMRSRSTSDLGERPSAVQQ</sequence>
<dbReference type="PANTHER" id="PTHR43156:SF2">
    <property type="entry name" value="STAGE II SPORULATION PROTEIN E"/>
    <property type="match status" value="1"/>
</dbReference>
<gene>
    <name evidence="4" type="ORF">PU648_48040</name>
</gene>
<dbReference type="PANTHER" id="PTHR43156">
    <property type="entry name" value="STAGE II SPORULATION PROTEIN E-RELATED"/>
    <property type="match status" value="1"/>
</dbReference>
<evidence type="ECO:0000313" key="4">
    <source>
        <dbReference type="EMBL" id="MDU8999950.1"/>
    </source>
</evidence>
<evidence type="ECO:0000256" key="2">
    <source>
        <dbReference type="SAM" id="Phobius"/>
    </source>
</evidence>
<evidence type="ECO:0000259" key="3">
    <source>
        <dbReference type="SMART" id="SM00331"/>
    </source>
</evidence>
<dbReference type="Proteomes" id="UP001257627">
    <property type="component" value="Unassembled WGS sequence"/>
</dbReference>
<dbReference type="RefSeq" id="WP_266937534.1">
    <property type="nucleotide sequence ID" value="NZ_CP107955.1"/>
</dbReference>
<evidence type="ECO:0000313" key="5">
    <source>
        <dbReference type="Proteomes" id="UP001257627"/>
    </source>
</evidence>
<keyword evidence="2" id="KW-0472">Membrane</keyword>
<dbReference type="InterPro" id="IPR001932">
    <property type="entry name" value="PPM-type_phosphatase-like_dom"/>
</dbReference>
<dbReference type="Pfam" id="PF07228">
    <property type="entry name" value="SpoIIE"/>
    <property type="match status" value="1"/>
</dbReference>
<feature type="domain" description="PPM-type phosphatase" evidence="3">
    <location>
        <begin position="120"/>
        <end position="342"/>
    </location>
</feature>
<proteinExistence type="predicted"/>
<dbReference type="InterPro" id="IPR052016">
    <property type="entry name" value="Bact_Sigma-Reg"/>
</dbReference>
<keyword evidence="1" id="KW-0378">Hydrolase</keyword>
<dbReference type="SMART" id="SM00331">
    <property type="entry name" value="PP2C_SIG"/>
    <property type="match status" value="1"/>
</dbReference>
<dbReference type="InterPro" id="IPR036457">
    <property type="entry name" value="PPM-type-like_dom_sf"/>
</dbReference>
<dbReference type="EMBL" id="JARAKF010000001">
    <property type="protein sequence ID" value="MDU8999950.1"/>
    <property type="molecule type" value="Genomic_DNA"/>
</dbReference>
<dbReference type="Gene3D" id="3.60.40.10">
    <property type="entry name" value="PPM-type phosphatase domain"/>
    <property type="match status" value="1"/>
</dbReference>
<keyword evidence="2" id="KW-0812">Transmembrane</keyword>
<protein>
    <submittedName>
        <fullName evidence="4">PP2C family protein-serine/threonine phosphatase</fullName>
    </submittedName>
</protein>
<name>A0ABU3V1U8_9ACTN</name>